<dbReference type="PANTHER" id="PTHR23235">
    <property type="entry name" value="KRUEPPEL-LIKE TRANSCRIPTION FACTOR"/>
    <property type="match status" value="1"/>
</dbReference>
<evidence type="ECO:0000313" key="8">
    <source>
        <dbReference type="EMBL" id="OZC07653.1"/>
    </source>
</evidence>
<feature type="domain" description="C2H2-type" evidence="7">
    <location>
        <begin position="409"/>
        <end position="431"/>
    </location>
</feature>
<proteinExistence type="predicted"/>
<keyword evidence="9" id="KW-1185">Reference proteome</keyword>
<dbReference type="SMART" id="SM00355">
    <property type="entry name" value="ZnF_C2H2"/>
    <property type="match status" value="4"/>
</dbReference>
<dbReference type="FunFam" id="3.30.160.60:FF:000446">
    <property type="entry name" value="Zinc finger protein"/>
    <property type="match status" value="1"/>
</dbReference>
<dbReference type="GO" id="GO:0005634">
    <property type="term" value="C:nucleus"/>
    <property type="evidence" value="ECO:0007669"/>
    <property type="project" value="UniProtKB-ARBA"/>
</dbReference>
<dbReference type="EMBL" id="KZ270026">
    <property type="protein sequence ID" value="OZC07653.1"/>
    <property type="molecule type" value="Genomic_DNA"/>
</dbReference>
<dbReference type="GO" id="GO:0008270">
    <property type="term" value="F:zinc ion binding"/>
    <property type="evidence" value="ECO:0007669"/>
    <property type="project" value="UniProtKB-KW"/>
</dbReference>
<dbReference type="PROSITE" id="PS00028">
    <property type="entry name" value="ZINC_FINGER_C2H2_1"/>
    <property type="match status" value="2"/>
</dbReference>
<organism evidence="8 9">
    <name type="scientific">Onchocerca flexuosa</name>
    <dbReference type="NCBI Taxonomy" id="387005"/>
    <lineage>
        <taxon>Eukaryota</taxon>
        <taxon>Metazoa</taxon>
        <taxon>Ecdysozoa</taxon>
        <taxon>Nematoda</taxon>
        <taxon>Chromadorea</taxon>
        <taxon>Rhabditida</taxon>
        <taxon>Spirurina</taxon>
        <taxon>Spiruromorpha</taxon>
        <taxon>Filarioidea</taxon>
        <taxon>Onchocercidae</taxon>
        <taxon>Onchocerca</taxon>
    </lineage>
</organism>
<reference evidence="8 9" key="1">
    <citation type="submission" date="2015-12" db="EMBL/GenBank/DDBJ databases">
        <title>Draft genome of the nematode, Onchocerca flexuosa.</title>
        <authorList>
            <person name="Mitreva M."/>
        </authorList>
    </citation>
    <scope>NUCLEOTIDE SEQUENCE [LARGE SCALE GENOMIC DNA]</scope>
    <source>
        <strain evidence="8">Red Deer</strain>
    </source>
</reference>
<dbReference type="Proteomes" id="UP000242913">
    <property type="component" value="Unassembled WGS sequence"/>
</dbReference>
<dbReference type="FunFam" id="3.30.160.60:FF:002343">
    <property type="entry name" value="Zinc finger protein 33A"/>
    <property type="match status" value="1"/>
</dbReference>
<evidence type="ECO:0000256" key="1">
    <source>
        <dbReference type="ARBA" id="ARBA00022723"/>
    </source>
</evidence>
<dbReference type="Gene3D" id="3.30.160.60">
    <property type="entry name" value="Classic Zinc Finger"/>
    <property type="match status" value="3"/>
</dbReference>
<evidence type="ECO:0000313" key="9">
    <source>
        <dbReference type="Proteomes" id="UP000242913"/>
    </source>
</evidence>
<keyword evidence="2 4" id="KW-0863">Zinc-finger</keyword>
<keyword evidence="5" id="KW-0175">Coiled coil</keyword>
<sequence>MDFASFAAAALRNSAVLPCESFDNYWITNAPVQFGLKGVKCTFRFETSFAEAEDEAGTLVNGENRHTVYILWVSSCEDPSLLYSCRMDSTIDKVALRYGQRTPSILKNMIEGANMPSDDPRFTMINLIGEQEMGLFIRLCIVPGDGPSALRLALRTPSAAEWKNHLLLFIHNLQNDLCKERWQRELLEKDALSMKSQIAQMERKRGWLEKELEMLYAVMQQQNPVQPLKIANEAENSALKREESLLKPVSTALTTQITDAEKSPKFNIIAVSPKRSSLSSSPSSSVSLKSDSNFKKKRTNRNKDALAKDDLLIGVASLLSCAVCPEHGRCRACTEEVKSGDVLSHMKAHLVKEYACEFCGKKGRKHYLKAHIRIHTGERPYKCEQCSRRFADSSTYRRHQMIHTGEKRYSCPVCGRCIARKDNVKTHLRSHVKTIFNSESEAAAWMETLLNSLPTKTERNALTVPPLDSPTSVENNEDQNLLGVIILIFGVIPASCYEKTFAEQEFYKMGANLDLSIAAGLPEQNMIVVLLTELINFQNGLIARLEEVDAHYSAQLTTKINDTLNKMHEYSRRLQTLNRDILELTKRVRLILLRTQALSKEMKQ</sequence>
<feature type="domain" description="C2H2-type" evidence="7">
    <location>
        <begin position="354"/>
        <end position="380"/>
    </location>
</feature>
<gene>
    <name evidence="8" type="ORF">X798_05372</name>
</gene>
<accession>A0A238BQT3</accession>
<keyword evidence="1" id="KW-0479">Metal-binding</keyword>
<feature type="region of interest" description="Disordered" evidence="6">
    <location>
        <begin position="275"/>
        <end position="301"/>
    </location>
</feature>
<name>A0A238BQT3_9BILA</name>
<dbReference type="OrthoDB" id="3437960at2759"/>
<dbReference type="GO" id="GO:0000122">
    <property type="term" value="P:negative regulation of transcription by RNA polymerase II"/>
    <property type="evidence" value="ECO:0007669"/>
    <property type="project" value="UniProtKB-ARBA"/>
</dbReference>
<evidence type="ECO:0000256" key="4">
    <source>
        <dbReference type="PROSITE-ProRule" id="PRU00042"/>
    </source>
</evidence>
<dbReference type="AlphaFoldDB" id="A0A238BQT3"/>
<dbReference type="PROSITE" id="PS50157">
    <property type="entry name" value="ZINC_FINGER_C2H2_2"/>
    <property type="match status" value="3"/>
</dbReference>
<feature type="compositionally biased region" description="Low complexity" evidence="6">
    <location>
        <begin position="275"/>
        <end position="291"/>
    </location>
</feature>
<evidence type="ECO:0000256" key="2">
    <source>
        <dbReference type="ARBA" id="ARBA00022771"/>
    </source>
</evidence>
<dbReference type="InterPro" id="IPR036236">
    <property type="entry name" value="Znf_C2H2_sf"/>
</dbReference>
<feature type="coiled-coil region" evidence="5">
    <location>
        <begin position="560"/>
        <end position="587"/>
    </location>
</feature>
<dbReference type="Pfam" id="PF00096">
    <property type="entry name" value="zf-C2H2"/>
    <property type="match status" value="2"/>
</dbReference>
<keyword evidence="3" id="KW-0862">Zinc</keyword>
<evidence type="ECO:0000256" key="6">
    <source>
        <dbReference type="SAM" id="MobiDB-lite"/>
    </source>
</evidence>
<protein>
    <submittedName>
        <fullName evidence="8">Zinc finger, C2H2 type</fullName>
    </submittedName>
</protein>
<evidence type="ECO:0000256" key="5">
    <source>
        <dbReference type="SAM" id="Coils"/>
    </source>
</evidence>
<dbReference type="SUPFAM" id="SSF57667">
    <property type="entry name" value="beta-beta-alpha zinc fingers"/>
    <property type="match status" value="1"/>
</dbReference>
<dbReference type="InterPro" id="IPR013087">
    <property type="entry name" value="Znf_C2H2_type"/>
</dbReference>
<feature type="domain" description="C2H2-type" evidence="7">
    <location>
        <begin position="381"/>
        <end position="408"/>
    </location>
</feature>
<evidence type="ECO:0000259" key="7">
    <source>
        <dbReference type="PROSITE" id="PS50157"/>
    </source>
</evidence>
<evidence type="ECO:0000256" key="3">
    <source>
        <dbReference type="ARBA" id="ARBA00022833"/>
    </source>
</evidence>